<dbReference type="KEGG" id="cap:CLDAP_16070"/>
<dbReference type="STRING" id="926550.CLDAP_16070"/>
<dbReference type="AlphaFoldDB" id="I0I309"/>
<dbReference type="EMBL" id="AP012337">
    <property type="protein sequence ID" value="BAL99646.1"/>
    <property type="molecule type" value="Genomic_DNA"/>
</dbReference>
<dbReference type="HOGENOM" id="CLU_2951539_0_0_0"/>
<evidence type="ECO:0000313" key="2">
    <source>
        <dbReference type="Proteomes" id="UP000007880"/>
    </source>
</evidence>
<reference evidence="1 2" key="1">
    <citation type="submission" date="2012-02" db="EMBL/GenBank/DDBJ databases">
        <title>Complete genome sequence of Caldilinea aerophila DSM 14535 (= NBRC 102666).</title>
        <authorList>
            <person name="Oguchi A."/>
            <person name="Hosoyama A."/>
            <person name="Sekine M."/>
            <person name="Fukai R."/>
            <person name="Kato Y."/>
            <person name="Nakamura S."/>
            <person name="Hanada S."/>
            <person name="Yamazaki S."/>
            <person name="Fujita N."/>
        </authorList>
    </citation>
    <scope>NUCLEOTIDE SEQUENCE [LARGE SCALE GENOMIC DNA]</scope>
    <source>
        <strain evidence="2">DSM 14535 / JCM 11387 / NBRC 104270 / STL-6-O1</strain>
    </source>
</reference>
<gene>
    <name evidence="1" type="ordered locus">CLDAP_16070</name>
</gene>
<protein>
    <submittedName>
        <fullName evidence="1">Uncharacterized protein</fullName>
    </submittedName>
</protein>
<organism evidence="1 2">
    <name type="scientific">Caldilinea aerophila (strain DSM 14535 / JCM 11387 / NBRC 104270 / STL-6-O1)</name>
    <dbReference type="NCBI Taxonomy" id="926550"/>
    <lineage>
        <taxon>Bacteria</taxon>
        <taxon>Bacillati</taxon>
        <taxon>Chloroflexota</taxon>
        <taxon>Caldilineae</taxon>
        <taxon>Caldilineales</taxon>
        <taxon>Caldilineaceae</taxon>
        <taxon>Caldilinea</taxon>
    </lineage>
</organism>
<sequence length="59" mass="6885">MPCPVRNRFLPADAVIKLENQGKFDLAKTKFFVYHIGYTIFKECQVGNFVKIERDGYMP</sequence>
<keyword evidence="2" id="KW-1185">Reference proteome</keyword>
<accession>I0I309</accession>
<evidence type="ECO:0000313" key="1">
    <source>
        <dbReference type="EMBL" id="BAL99646.1"/>
    </source>
</evidence>
<proteinExistence type="predicted"/>
<name>I0I309_CALAS</name>
<dbReference type="Proteomes" id="UP000007880">
    <property type="component" value="Chromosome"/>
</dbReference>